<gene>
    <name evidence="8" type="primary">purL</name>
    <name evidence="12" type="ORF">SAMN06265353_0676</name>
</gene>
<evidence type="ECO:0000256" key="7">
    <source>
        <dbReference type="ARBA" id="ARBA00022842"/>
    </source>
</evidence>
<dbReference type="InterPro" id="IPR010918">
    <property type="entry name" value="PurM-like_C_dom"/>
</dbReference>
<keyword evidence="4 8" id="KW-0547">Nucleotide-binding</keyword>
<dbReference type="FunFam" id="3.30.1330.10:FF:000004">
    <property type="entry name" value="Phosphoribosylformylglycinamidine synthase subunit PurL"/>
    <property type="match status" value="1"/>
</dbReference>
<comment type="subcellular location">
    <subcellularLocation>
        <location evidence="8">Cytoplasm</location>
    </subcellularLocation>
</comment>
<dbReference type="EC" id="6.3.5.3" evidence="8"/>
<evidence type="ECO:0000259" key="10">
    <source>
        <dbReference type="Pfam" id="PF02769"/>
    </source>
</evidence>
<dbReference type="SUPFAM" id="SSF55326">
    <property type="entry name" value="PurM N-terminal domain-like"/>
    <property type="match status" value="2"/>
</dbReference>
<feature type="domain" description="Phosphoribosylformylglycinamidine synthase linker" evidence="11">
    <location>
        <begin position="5"/>
        <end position="46"/>
    </location>
</feature>
<dbReference type="NCBIfam" id="NF002290">
    <property type="entry name" value="PRK01213.1"/>
    <property type="match status" value="1"/>
</dbReference>
<feature type="domain" description="PurM-like N-terminal" evidence="9">
    <location>
        <begin position="431"/>
        <end position="561"/>
    </location>
</feature>
<reference evidence="13" key="1">
    <citation type="submission" date="2017-09" db="EMBL/GenBank/DDBJ databases">
        <authorList>
            <person name="Varghese N."/>
            <person name="Submissions S."/>
        </authorList>
    </citation>
    <scope>NUCLEOTIDE SEQUENCE [LARGE SCALE GENOMIC DNA]</scope>
    <source>
        <strain evidence="13">DSM 2913</strain>
    </source>
</reference>
<dbReference type="InterPro" id="IPR036676">
    <property type="entry name" value="PurM-like_C_sf"/>
</dbReference>
<feature type="binding site" evidence="8">
    <location>
        <position position="495"/>
    </location>
    <ligand>
        <name>ATP</name>
        <dbReference type="ChEBI" id="CHEBI:30616"/>
    </ligand>
</feature>
<keyword evidence="3 8" id="KW-0479">Metal-binding</keyword>
<feature type="binding site" evidence="8">
    <location>
        <position position="110"/>
    </location>
    <ligand>
        <name>Mg(2+)</name>
        <dbReference type="ChEBI" id="CHEBI:18420"/>
        <label>2</label>
    </ligand>
</feature>
<feature type="binding site" evidence="8">
    <location>
        <position position="535"/>
    </location>
    <ligand>
        <name>substrate</name>
    </ligand>
</feature>
<dbReference type="PANTHER" id="PTHR43555">
    <property type="entry name" value="PHOSPHORIBOSYLFORMYLGLYCINAMIDINE SYNTHASE SUBUNIT PURL"/>
    <property type="match status" value="1"/>
</dbReference>
<feature type="binding site" evidence="8">
    <location>
        <position position="109"/>
    </location>
    <ligand>
        <name>substrate</name>
    </ligand>
</feature>
<keyword evidence="5 8" id="KW-0658">Purine biosynthesis</keyword>
<feature type="binding site" evidence="8">
    <location>
        <begin position="305"/>
        <end position="307"/>
    </location>
    <ligand>
        <name>substrate</name>
    </ligand>
</feature>
<dbReference type="CDD" id="cd02203">
    <property type="entry name" value="PurL_repeat1"/>
    <property type="match status" value="1"/>
</dbReference>
<comment type="function">
    <text evidence="8">Part of the phosphoribosylformylglycinamidine synthase complex involved in the purines biosynthetic pathway. Catalyzes the ATP-dependent conversion of formylglycinamide ribonucleotide (FGAR) and glutamine to yield formylglycinamidine ribonucleotide (FGAM) and glutamate. The FGAM synthase complex is composed of three subunits. PurQ produces an ammonia molecule by converting glutamine to glutamate. PurL transfers the ammonia molecule to FGAR to form FGAM in an ATP-dependent manner. PurS interacts with PurQ and PurL and is thought to assist in the transfer of the ammonia molecule from PurQ to PurL.</text>
</comment>
<dbReference type="GO" id="GO:0006189">
    <property type="term" value="P:'de novo' IMP biosynthetic process"/>
    <property type="evidence" value="ECO:0007669"/>
    <property type="project" value="UniProtKB-UniRule"/>
</dbReference>
<accession>A0A285NUZ3</accession>
<feature type="binding site" evidence="8">
    <location>
        <position position="532"/>
    </location>
    <ligand>
        <name>ATP</name>
        <dbReference type="ChEBI" id="CHEBI:30616"/>
    </ligand>
</feature>
<feature type="active site" evidence="8">
    <location>
        <position position="42"/>
    </location>
</feature>
<evidence type="ECO:0000256" key="3">
    <source>
        <dbReference type="ARBA" id="ARBA00022723"/>
    </source>
</evidence>
<dbReference type="Pfam" id="PF02769">
    <property type="entry name" value="AIRS_C"/>
    <property type="match status" value="2"/>
</dbReference>
<dbReference type="HAMAP" id="MF_00420">
    <property type="entry name" value="PurL_2"/>
    <property type="match status" value="1"/>
</dbReference>
<dbReference type="PIRSF" id="PIRSF001587">
    <property type="entry name" value="FGAM_synthase_II"/>
    <property type="match status" value="1"/>
</dbReference>
<dbReference type="EMBL" id="OBEN01000002">
    <property type="protein sequence ID" value="SNZ13259.1"/>
    <property type="molecule type" value="Genomic_DNA"/>
</dbReference>
<comment type="pathway">
    <text evidence="8">Purine metabolism; IMP biosynthesis via de novo pathway; 5-amino-1-(5-phospho-D-ribosyl)imidazole from N(2)-formyl-N(1)-(5-phospho-D-ribosyl)glycinamide: step 1/2.</text>
</comment>
<dbReference type="GO" id="GO:0005737">
    <property type="term" value="C:cytoplasm"/>
    <property type="evidence" value="ECO:0007669"/>
    <property type="project" value="UniProtKB-SubCell"/>
</dbReference>
<protein>
    <recommendedName>
        <fullName evidence="8">Phosphoribosylformylglycinamidine synthase subunit PurL</fullName>
        <shortName evidence="8">FGAM synthase</shortName>
        <ecNumber evidence="8">6.3.5.3</ecNumber>
    </recommendedName>
    <alternativeName>
        <fullName evidence="8">Formylglycinamide ribonucleotide amidotransferase subunit II</fullName>
        <shortName evidence="8">FGAR amidotransferase II</shortName>
        <shortName evidence="8">FGAR-AT II</shortName>
    </alternativeName>
    <alternativeName>
        <fullName evidence="8">Glutamine amidotransferase PurL</fullName>
    </alternativeName>
    <alternativeName>
        <fullName evidence="8">Phosphoribosylformylglycinamidine synthase subunit II</fullName>
    </alternativeName>
</protein>
<keyword evidence="13" id="KW-1185">Reference proteome</keyword>
<dbReference type="AlphaFoldDB" id="A0A285NUZ3"/>
<organism evidence="12 13">
    <name type="scientific">Hydrogenobacter hydrogenophilus</name>
    <dbReference type="NCBI Taxonomy" id="35835"/>
    <lineage>
        <taxon>Bacteria</taxon>
        <taxon>Pseudomonadati</taxon>
        <taxon>Aquificota</taxon>
        <taxon>Aquificia</taxon>
        <taxon>Aquificales</taxon>
        <taxon>Aquificaceae</taxon>
        <taxon>Hydrogenobacter</taxon>
    </lineage>
</organism>
<keyword evidence="2 8" id="KW-0436">Ligase</keyword>
<comment type="subunit">
    <text evidence="8">Monomer. Part of the FGAM synthase complex composed of 1 PurL, 1 PurQ and 2 PurS subunits.</text>
</comment>
<keyword evidence="7 8" id="KW-0460">Magnesium</keyword>
<dbReference type="NCBIfam" id="TIGR01736">
    <property type="entry name" value="FGAM_synth_II"/>
    <property type="match status" value="1"/>
</dbReference>
<dbReference type="Proteomes" id="UP000218627">
    <property type="component" value="Unassembled WGS sequence"/>
</dbReference>
<feature type="binding site" evidence="8">
    <location>
        <begin position="87"/>
        <end position="90"/>
    </location>
    <ligand>
        <name>substrate</name>
    </ligand>
</feature>
<evidence type="ECO:0000313" key="13">
    <source>
        <dbReference type="Proteomes" id="UP000218627"/>
    </source>
</evidence>
<evidence type="ECO:0000256" key="4">
    <source>
        <dbReference type="ARBA" id="ARBA00022741"/>
    </source>
</evidence>
<dbReference type="CDD" id="cd02204">
    <property type="entry name" value="PurL_repeat2"/>
    <property type="match status" value="1"/>
</dbReference>
<dbReference type="GO" id="GO:0004642">
    <property type="term" value="F:phosphoribosylformylglycinamidine synthase activity"/>
    <property type="evidence" value="ECO:0007669"/>
    <property type="project" value="UniProtKB-UniRule"/>
</dbReference>
<evidence type="ECO:0000256" key="5">
    <source>
        <dbReference type="ARBA" id="ARBA00022755"/>
    </source>
</evidence>
<feature type="binding site" evidence="8">
    <location>
        <position position="533"/>
    </location>
    <ligand>
        <name>Mg(2+)</name>
        <dbReference type="ChEBI" id="CHEBI:18420"/>
        <label>1</label>
    </ligand>
</feature>
<dbReference type="Gene3D" id="3.90.650.10">
    <property type="entry name" value="PurM-like C-terminal domain"/>
    <property type="match status" value="2"/>
</dbReference>
<feature type="domain" description="PurM-like N-terminal" evidence="9">
    <location>
        <begin position="67"/>
        <end position="181"/>
    </location>
</feature>
<feature type="active site" description="Proton acceptor" evidence="8">
    <location>
        <position position="88"/>
    </location>
</feature>
<feature type="domain" description="PurM-like C-terminal" evidence="10">
    <location>
        <begin position="574"/>
        <end position="716"/>
    </location>
</feature>
<dbReference type="Gene3D" id="3.30.1330.10">
    <property type="entry name" value="PurM-like, N-terminal domain"/>
    <property type="match status" value="2"/>
</dbReference>
<keyword evidence="6 8" id="KW-0067">ATP-binding</keyword>
<feature type="binding site" evidence="8">
    <location>
        <position position="45"/>
    </location>
    <ligand>
        <name>ATP</name>
        <dbReference type="ChEBI" id="CHEBI:30616"/>
    </ligand>
</feature>
<evidence type="ECO:0000259" key="11">
    <source>
        <dbReference type="Pfam" id="PF18072"/>
    </source>
</evidence>
<feature type="binding site" evidence="8">
    <location>
        <position position="84"/>
    </location>
    <ligand>
        <name>ATP</name>
        <dbReference type="ChEBI" id="CHEBI:30616"/>
    </ligand>
</feature>
<dbReference type="GO" id="GO:0000287">
    <property type="term" value="F:magnesium ion binding"/>
    <property type="evidence" value="ECO:0007669"/>
    <property type="project" value="UniProtKB-UniRule"/>
</dbReference>
<dbReference type="SUPFAM" id="SSF56042">
    <property type="entry name" value="PurM C-terminal domain-like"/>
    <property type="match status" value="2"/>
</dbReference>
<comment type="catalytic activity">
    <reaction evidence="8">
        <text>N(2)-formyl-N(1)-(5-phospho-beta-D-ribosyl)glycinamide + L-glutamine + ATP + H2O = 2-formamido-N(1)-(5-O-phospho-beta-D-ribosyl)acetamidine + L-glutamate + ADP + phosphate + H(+)</text>
        <dbReference type="Rhea" id="RHEA:17129"/>
        <dbReference type="ChEBI" id="CHEBI:15377"/>
        <dbReference type="ChEBI" id="CHEBI:15378"/>
        <dbReference type="ChEBI" id="CHEBI:29985"/>
        <dbReference type="ChEBI" id="CHEBI:30616"/>
        <dbReference type="ChEBI" id="CHEBI:43474"/>
        <dbReference type="ChEBI" id="CHEBI:58359"/>
        <dbReference type="ChEBI" id="CHEBI:147286"/>
        <dbReference type="ChEBI" id="CHEBI:147287"/>
        <dbReference type="ChEBI" id="CHEBI:456216"/>
        <dbReference type="EC" id="6.3.5.3"/>
    </reaction>
</comment>
<dbReference type="UniPathway" id="UPA00074">
    <property type="reaction ID" value="UER00128"/>
</dbReference>
<keyword evidence="1 8" id="KW-0963">Cytoplasm</keyword>
<evidence type="ECO:0000259" key="9">
    <source>
        <dbReference type="Pfam" id="PF00586"/>
    </source>
</evidence>
<sequence length="747" mass="82866">MMTEIYKLHGLTKEEYERILEKLGREPNHVELGILGAMWSEHCSYKSSKVFLKMFPTKSERVVQGPGENAGVVMLDEHVWIAFKVESHNHPSYIEPFNGAATGVGGIIRDVLSMGARPIALGNSLRFGPLNDPKTKHLVKGVVKGISHYGNSIGVPNVCGETFFEECYITNPLVNAFCLGVLPAGRIYTSRAKEPGQVLVLIGSSTGRDGIHGAVMASGEFSQDKESKRSHVQVGDPYFGKKLIEAIMEIIEKDLVVGLQDLGAAGLAGASSEVANKSRMGVELYLEKVPLREEGMEPYEILLSESQERMLLITDPEKVDEIQAVAKSHHLECALVGKLTDDGYFRAFFNGQVVAELPISLIVEEAPVYVRERKEPSYIAEIRNFHQEQLPEVDLKEALYTLLSSPNICAKEWIYSQYDYQVGTNTVLKPGGDAAVLRIKWPIRPQIKSDKLIAITMEGNSRMTYLNPYEGGKFVVAEACRNLACVGAVPVGITDCLNFGNPERPEIMWQLEQAIKGMADACQYFGVPVVSGNVSLYNETVEQKTARNIYPTPVVVAVGVVENRKFLDHKFKEDGHLIFLIGDLRRGSKIDGSEFLKRIHGKVLGDVPEVNLEKEKALHGLLLRLINEDLILSAHDVSTGGLMVCLLECLFGTSLGATINLYTGERLDFFLFSENPTRVVVSVKKEDAETFKDITEAEGIDWVLLGRTTDDGILRIELYDEPVMEEKLEPLEELWKNTLEKALSHTL</sequence>
<dbReference type="PANTHER" id="PTHR43555:SF1">
    <property type="entry name" value="PHOSPHORIBOSYLFORMYLGLYCINAMIDINE SYNTHASE SUBUNIT PURL"/>
    <property type="match status" value="1"/>
</dbReference>
<comment type="similarity">
    <text evidence="8">Belongs to the FGAMS family.</text>
</comment>
<dbReference type="InterPro" id="IPR016188">
    <property type="entry name" value="PurM-like_N"/>
</dbReference>
<dbReference type="Pfam" id="PF18072">
    <property type="entry name" value="FGAR-AT_linker"/>
    <property type="match status" value="1"/>
</dbReference>
<dbReference type="Pfam" id="PF00586">
    <property type="entry name" value="AIRS"/>
    <property type="match status" value="2"/>
</dbReference>
<dbReference type="InterPro" id="IPR041609">
    <property type="entry name" value="PurL_linker"/>
</dbReference>
<name>A0A285NUZ3_9AQUI</name>
<proteinExistence type="inferred from homology"/>
<feature type="binding site" evidence="8">
    <location>
        <position position="86"/>
    </location>
    <ligand>
        <name>Mg(2+)</name>
        <dbReference type="ChEBI" id="CHEBI:18420"/>
        <label>1</label>
    </ligand>
</feature>
<evidence type="ECO:0000256" key="6">
    <source>
        <dbReference type="ARBA" id="ARBA00022840"/>
    </source>
</evidence>
<feature type="binding site" evidence="8">
    <location>
        <position position="261"/>
    </location>
    <ligand>
        <name>Mg(2+)</name>
        <dbReference type="ChEBI" id="CHEBI:18420"/>
        <label>2</label>
    </ligand>
</feature>
<dbReference type="InterPro" id="IPR010074">
    <property type="entry name" value="PRibForGlyAmidine_synth_PurL"/>
</dbReference>
<dbReference type="InterPro" id="IPR036921">
    <property type="entry name" value="PurM-like_N_sf"/>
</dbReference>
<comment type="caution">
    <text evidence="8">Lacks conserved residue(s) required for the propagation of feature annotation.</text>
</comment>
<dbReference type="GO" id="GO:0005524">
    <property type="term" value="F:ATP binding"/>
    <property type="evidence" value="ECO:0007669"/>
    <property type="project" value="UniProtKB-UniRule"/>
</dbReference>
<evidence type="ECO:0000256" key="2">
    <source>
        <dbReference type="ARBA" id="ARBA00022598"/>
    </source>
</evidence>
<feature type="binding site" evidence="8">
    <location>
        <position position="233"/>
    </location>
    <ligand>
        <name>substrate</name>
    </ligand>
</feature>
<evidence type="ECO:0000256" key="8">
    <source>
        <dbReference type="HAMAP-Rule" id="MF_00420"/>
    </source>
</evidence>
<evidence type="ECO:0000313" key="12">
    <source>
        <dbReference type="EMBL" id="SNZ13259.1"/>
    </source>
</evidence>
<feature type="domain" description="PurM-like C-terminal" evidence="10">
    <location>
        <begin position="194"/>
        <end position="347"/>
    </location>
</feature>
<evidence type="ECO:0000256" key="1">
    <source>
        <dbReference type="ARBA" id="ARBA00022490"/>
    </source>
</evidence>